<dbReference type="AlphaFoldDB" id="A0A2U3QJY4"/>
<sequence length="132" mass="14854">MKKQYSLIVIAALVLLMTGSGCKSSTTATPKEVLNKYFSSAVSQDYATTYKCYYGAYKAKINKDEYIRHRKEASALQSYDILAVNMEGDKAAHAEVKLTFAPSEKLGRKEPVSTVVKEDMIKEEGEWKIKVW</sequence>
<dbReference type="Proteomes" id="UP000245125">
    <property type="component" value="Unassembled WGS sequence"/>
</dbReference>
<feature type="chain" id="PRO_5015626573" description="DUF4878 domain-containing protein" evidence="1">
    <location>
        <begin position="23"/>
        <end position="132"/>
    </location>
</feature>
<reference evidence="3" key="1">
    <citation type="submission" date="2018-03" db="EMBL/GenBank/DDBJ databases">
        <authorList>
            <person name="Zecchin S."/>
        </authorList>
    </citation>
    <scope>NUCLEOTIDE SEQUENCE [LARGE SCALE GENOMIC DNA]</scope>
</reference>
<evidence type="ECO:0000313" key="3">
    <source>
        <dbReference type="Proteomes" id="UP000245125"/>
    </source>
</evidence>
<keyword evidence="3" id="KW-1185">Reference proteome</keyword>
<evidence type="ECO:0008006" key="4">
    <source>
        <dbReference type="Google" id="ProtNLM"/>
    </source>
</evidence>
<dbReference type="EMBL" id="OUUY01000116">
    <property type="protein sequence ID" value="SPQ01707.1"/>
    <property type="molecule type" value="Genomic_DNA"/>
</dbReference>
<proteinExistence type="predicted"/>
<dbReference type="PROSITE" id="PS51257">
    <property type="entry name" value="PROKAR_LIPOPROTEIN"/>
    <property type="match status" value="1"/>
</dbReference>
<name>A0A2U3QJY4_9BACT</name>
<evidence type="ECO:0000313" key="2">
    <source>
        <dbReference type="EMBL" id="SPQ01707.1"/>
    </source>
</evidence>
<protein>
    <recommendedName>
        <fullName evidence="4">DUF4878 domain-containing protein</fullName>
    </recommendedName>
</protein>
<accession>A0A2U3QJY4</accession>
<organism evidence="2 3">
    <name type="scientific">Candidatus Sulfobium mesophilum</name>
    <dbReference type="NCBI Taxonomy" id="2016548"/>
    <lineage>
        <taxon>Bacteria</taxon>
        <taxon>Pseudomonadati</taxon>
        <taxon>Nitrospirota</taxon>
        <taxon>Nitrospiria</taxon>
        <taxon>Nitrospirales</taxon>
        <taxon>Nitrospiraceae</taxon>
        <taxon>Candidatus Sulfobium</taxon>
    </lineage>
</organism>
<evidence type="ECO:0000256" key="1">
    <source>
        <dbReference type="SAM" id="SignalP"/>
    </source>
</evidence>
<dbReference type="Gene3D" id="3.10.450.50">
    <property type="match status" value="1"/>
</dbReference>
<keyword evidence="1" id="KW-0732">Signal</keyword>
<feature type="signal peptide" evidence="1">
    <location>
        <begin position="1"/>
        <end position="22"/>
    </location>
</feature>
<gene>
    <name evidence="2" type="ORF">NBG4_670016</name>
</gene>